<proteinExistence type="predicted"/>
<accession>A0A3M7TX98</accession>
<feature type="transmembrane region" description="Helical" evidence="1">
    <location>
        <begin position="7"/>
        <end position="31"/>
    </location>
</feature>
<evidence type="ECO:0000313" key="3">
    <source>
        <dbReference type="Proteomes" id="UP000278746"/>
    </source>
</evidence>
<reference evidence="2 3" key="1">
    <citation type="submission" date="2018-10" db="EMBL/GenBank/DDBJ databases">
        <title>Bacillus Keqinensis sp. nov., a moderately halophilic bacterium isolated from a saline-alkaline lake.</title>
        <authorList>
            <person name="Wang H."/>
        </authorList>
    </citation>
    <scope>NUCLEOTIDE SEQUENCE [LARGE SCALE GENOMIC DNA]</scope>
    <source>
        <strain evidence="2 3">KQ-3</strain>
    </source>
</reference>
<evidence type="ECO:0000313" key="2">
    <source>
        <dbReference type="EMBL" id="RNA70123.1"/>
    </source>
</evidence>
<protein>
    <submittedName>
        <fullName evidence="2">Uncharacterized protein</fullName>
    </submittedName>
</protein>
<sequence length="221" mass="25154">MTFLIPVWLYIVMRLGLIVILALSFSMIWTYVFYKLTGNPRGWRPVTAIWICTFISLVLIQSQFEQHYVASDEVVLSGKGNILEPKRENDIVVTSDENTVILVSRRLDQSKEYEFQTSDALTVAMQLSFQADRHPVDNLSSMHTDWAIEGIELAGPYFSSTTFFRDVFEKQAESRLTEALSSTSTADLTNDTIETIIQDIKSSLPHGDTFNINLTAWEILE</sequence>
<dbReference type="OrthoDB" id="2878241at2"/>
<gene>
    <name evidence="2" type="ORF">EBO34_09400</name>
</gene>
<dbReference type="RefSeq" id="WP_122897633.1">
    <property type="nucleotide sequence ID" value="NZ_RHIB01000001.1"/>
</dbReference>
<organism evidence="2 3">
    <name type="scientific">Alteribacter keqinensis</name>
    <dbReference type="NCBI Taxonomy" id="2483800"/>
    <lineage>
        <taxon>Bacteria</taxon>
        <taxon>Bacillati</taxon>
        <taxon>Bacillota</taxon>
        <taxon>Bacilli</taxon>
        <taxon>Bacillales</taxon>
        <taxon>Bacillaceae</taxon>
        <taxon>Alteribacter</taxon>
    </lineage>
</organism>
<dbReference type="EMBL" id="RHIB01000001">
    <property type="protein sequence ID" value="RNA70123.1"/>
    <property type="molecule type" value="Genomic_DNA"/>
</dbReference>
<keyword evidence="3" id="KW-1185">Reference proteome</keyword>
<keyword evidence="1" id="KW-1133">Transmembrane helix</keyword>
<keyword evidence="1" id="KW-0812">Transmembrane</keyword>
<feature type="transmembrane region" description="Helical" evidence="1">
    <location>
        <begin position="43"/>
        <end position="60"/>
    </location>
</feature>
<keyword evidence="1" id="KW-0472">Membrane</keyword>
<dbReference type="AlphaFoldDB" id="A0A3M7TX98"/>
<dbReference type="Proteomes" id="UP000278746">
    <property type="component" value="Unassembled WGS sequence"/>
</dbReference>
<evidence type="ECO:0000256" key="1">
    <source>
        <dbReference type="SAM" id="Phobius"/>
    </source>
</evidence>
<name>A0A3M7TX98_9BACI</name>
<comment type="caution">
    <text evidence="2">The sequence shown here is derived from an EMBL/GenBank/DDBJ whole genome shotgun (WGS) entry which is preliminary data.</text>
</comment>